<comment type="caution">
    <text evidence="2">The sequence shown here is derived from an EMBL/GenBank/DDBJ whole genome shotgun (WGS) entry which is preliminary data.</text>
</comment>
<protein>
    <submittedName>
        <fullName evidence="2">Class III signal peptide-containing protein</fullName>
    </submittedName>
</protein>
<reference evidence="3" key="1">
    <citation type="journal article" date="2022" name="Microbiol. Resour. Announc.">
        <title>Draft Genome Sequence of a Methanogenic Archaeon from West Spitsbergen Permafrost.</title>
        <authorList>
            <person name="Trubitsyn V."/>
            <person name="Rivkina E."/>
            <person name="Shcherbakova V."/>
        </authorList>
    </citation>
    <scope>NUCLEOTIDE SEQUENCE [LARGE SCALE GENOMIC DNA]</scope>
    <source>
        <strain evidence="3">VT</strain>
    </source>
</reference>
<dbReference type="EMBL" id="JAIOUQ010000009">
    <property type="protein sequence ID" value="MBZ2166172.1"/>
    <property type="molecule type" value="Genomic_DNA"/>
</dbReference>
<gene>
    <name evidence="2" type="ORF">K8N75_08990</name>
</gene>
<name>A0A8T5UQB5_9EURY</name>
<keyword evidence="3" id="KW-1185">Reference proteome</keyword>
<sequence length="55" mass="5911">MDEKAQISAEMILIMGALLVLVIVAGGFIFNISQQIATSISNVVDTARDSTINRM</sequence>
<keyword evidence="1" id="KW-0812">Transmembrane</keyword>
<evidence type="ECO:0000313" key="2">
    <source>
        <dbReference type="EMBL" id="MBZ2166172.1"/>
    </source>
</evidence>
<evidence type="ECO:0000313" key="3">
    <source>
        <dbReference type="Proteomes" id="UP000825933"/>
    </source>
</evidence>
<keyword evidence="1" id="KW-0472">Membrane</keyword>
<organism evidence="2 3">
    <name type="scientific">Methanobacterium spitsbergense</name>
    <dbReference type="NCBI Taxonomy" id="2874285"/>
    <lineage>
        <taxon>Archaea</taxon>
        <taxon>Methanobacteriati</taxon>
        <taxon>Methanobacteriota</taxon>
        <taxon>Methanomada group</taxon>
        <taxon>Methanobacteria</taxon>
        <taxon>Methanobacteriales</taxon>
        <taxon>Methanobacteriaceae</taxon>
        <taxon>Methanobacterium</taxon>
    </lineage>
</organism>
<accession>A0A8T5UQB5</accession>
<dbReference type="Proteomes" id="UP000825933">
    <property type="component" value="Unassembled WGS sequence"/>
</dbReference>
<dbReference type="Pfam" id="PF04021">
    <property type="entry name" value="Class_IIIsignal"/>
    <property type="match status" value="1"/>
</dbReference>
<dbReference type="InterPro" id="IPR007166">
    <property type="entry name" value="Class3_signal_pept_motif"/>
</dbReference>
<keyword evidence="1" id="KW-1133">Transmembrane helix</keyword>
<proteinExistence type="predicted"/>
<evidence type="ECO:0000256" key="1">
    <source>
        <dbReference type="SAM" id="Phobius"/>
    </source>
</evidence>
<feature type="transmembrane region" description="Helical" evidence="1">
    <location>
        <begin position="12"/>
        <end position="32"/>
    </location>
</feature>
<dbReference type="AlphaFoldDB" id="A0A8T5UQB5"/>
<dbReference type="RefSeq" id="WP_223791736.1">
    <property type="nucleotide sequence ID" value="NZ_JAIOUQ010000009.1"/>
</dbReference>